<gene>
    <name evidence="1" type="ORF">X474_05480</name>
</gene>
<name>A0A0D2JHG3_9BACT</name>
<keyword evidence="2" id="KW-1185">Reference proteome</keyword>
<organism evidence="1 2">
    <name type="scientific">Dethiosulfatarculus sandiegensis</name>
    <dbReference type="NCBI Taxonomy" id="1429043"/>
    <lineage>
        <taxon>Bacteria</taxon>
        <taxon>Pseudomonadati</taxon>
        <taxon>Thermodesulfobacteriota</taxon>
        <taxon>Desulfarculia</taxon>
        <taxon>Desulfarculales</taxon>
        <taxon>Desulfarculaceae</taxon>
        <taxon>Dethiosulfatarculus</taxon>
    </lineage>
</organism>
<evidence type="ECO:0008006" key="3">
    <source>
        <dbReference type="Google" id="ProtNLM"/>
    </source>
</evidence>
<protein>
    <recommendedName>
        <fullName evidence="3">DZANK-type domain-containing protein</fullName>
    </recommendedName>
</protein>
<dbReference type="SUPFAM" id="SSF144206">
    <property type="entry name" value="NOB1 zinc finger-like"/>
    <property type="match status" value="1"/>
</dbReference>
<comment type="caution">
    <text evidence="1">The sequence shown here is derived from an EMBL/GenBank/DDBJ whole genome shotgun (WGS) entry which is preliminary data.</text>
</comment>
<dbReference type="InParanoid" id="A0A0D2JHG3"/>
<proteinExistence type="predicted"/>
<sequence>MGDNIHMEEKARKEKVCQEEMCAEDWEKLDPEVRKNCAAFVYCPFCANEMVTRCSSCGETIHDFSFSYCPWCGSQFEEE</sequence>
<accession>A0A0D2JHG3</accession>
<dbReference type="Proteomes" id="UP000032233">
    <property type="component" value="Unassembled WGS sequence"/>
</dbReference>
<evidence type="ECO:0000313" key="2">
    <source>
        <dbReference type="Proteomes" id="UP000032233"/>
    </source>
</evidence>
<dbReference type="RefSeq" id="WP_044347147.1">
    <property type="nucleotide sequence ID" value="NZ_AZAC01000004.1"/>
</dbReference>
<dbReference type="InterPro" id="IPR036283">
    <property type="entry name" value="NOB1_Zf-like_sf"/>
</dbReference>
<reference evidence="1 2" key="1">
    <citation type="submission" date="2013-11" db="EMBL/GenBank/DDBJ databases">
        <title>Metagenomic analysis of a methanogenic consortium involved in long chain n-alkane degradation.</title>
        <authorList>
            <person name="Davidova I.A."/>
            <person name="Callaghan A.V."/>
            <person name="Wawrik B."/>
            <person name="Pruitt S."/>
            <person name="Marks C."/>
            <person name="Duncan K.E."/>
            <person name="Suflita J.M."/>
        </authorList>
    </citation>
    <scope>NUCLEOTIDE SEQUENCE [LARGE SCALE GENOMIC DNA]</scope>
    <source>
        <strain evidence="1 2">SPR</strain>
    </source>
</reference>
<dbReference type="EMBL" id="AZAC01000004">
    <property type="protein sequence ID" value="KIX15181.1"/>
    <property type="molecule type" value="Genomic_DNA"/>
</dbReference>
<evidence type="ECO:0000313" key="1">
    <source>
        <dbReference type="EMBL" id="KIX15181.1"/>
    </source>
</evidence>
<dbReference type="OrthoDB" id="5520178at2"/>
<dbReference type="AlphaFoldDB" id="A0A0D2JHG3"/>